<protein>
    <submittedName>
        <fullName evidence="2 3">Uncharacterized protein</fullName>
    </submittedName>
</protein>
<dbReference type="EMBL" id="ABEU02000005">
    <property type="protein sequence ID" value="PNR53617.1"/>
    <property type="molecule type" value="Genomic_DNA"/>
</dbReference>
<dbReference type="EnsemblPlants" id="Pp3c5_5590V3.1">
    <property type="protein sequence ID" value="PAC:32953960.CDS.1"/>
    <property type="gene ID" value="Pp3c5_5590"/>
</dbReference>
<reference evidence="3" key="3">
    <citation type="submission" date="2020-12" db="UniProtKB">
        <authorList>
            <consortium name="EnsemblPlants"/>
        </authorList>
    </citation>
    <scope>IDENTIFICATION</scope>
</reference>
<gene>
    <name evidence="2" type="ORF">PHYPA_007292</name>
</gene>
<reference evidence="2 4" key="1">
    <citation type="journal article" date="2008" name="Science">
        <title>The Physcomitrella genome reveals evolutionary insights into the conquest of land by plants.</title>
        <authorList>
            <person name="Rensing S."/>
            <person name="Lang D."/>
            <person name="Zimmer A."/>
            <person name="Terry A."/>
            <person name="Salamov A."/>
            <person name="Shapiro H."/>
            <person name="Nishiyama T."/>
            <person name="Perroud P.-F."/>
            <person name="Lindquist E."/>
            <person name="Kamisugi Y."/>
            <person name="Tanahashi T."/>
            <person name="Sakakibara K."/>
            <person name="Fujita T."/>
            <person name="Oishi K."/>
            <person name="Shin-I T."/>
            <person name="Kuroki Y."/>
            <person name="Toyoda A."/>
            <person name="Suzuki Y."/>
            <person name="Hashimoto A."/>
            <person name="Yamaguchi K."/>
            <person name="Sugano A."/>
            <person name="Kohara Y."/>
            <person name="Fujiyama A."/>
            <person name="Anterola A."/>
            <person name="Aoki S."/>
            <person name="Ashton N."/>
            <person name="Barbazuk W.B."/>
            <person name="Barker E."/>
            <person name="Bennetzen J."/>
            <person name="Bezanilla M."/>
            <person name="Blankenship R."/>
            <person name="Cho S.H."/>
            <person name="Dutcher S."/>
            <person name="Estelle M."/>
            <person name="Fawcett J.A."/>
            <person name="Gundlach H."/>
            <person name="Hanada K."/>
            <person name="Heyl A."/>
            <person name="Hicks K.A."/>
            <person name="Hugh J."/>
            <person name="Lohr M."/>
            <person name="Mayer K."/>
            <person name="Melkozernov A."/>
            <person name="Murata T."/>
            <person name="Nelson D."/>
            <person name="Pils B."/>
            <person name="Prigge M."/>
            <person name="Reiss B."/>
            <person name="Renner T."/>
            <person name="Rombauts S."/>
            <person name="Rushton P."/>
            <person name="Sanderfoot A."/>
            <person name="Schween G."/>
            <person name="Shiu S.-H."/>
            <person name="Stueber K."/>
            <person name="Theodoulou F.L."/>
            <person name="Tu H."/>
            <person name="Van de Peer Y."/>
            <person name="Verrier P.J."/>
            <person name="Waters E."/>
            <person name="Wood A."/>
            <person name="Yang L."/>
            <person name="Cove D."/>
            <person name="Cuming A."/>
            <person name="Hasebe M."/>
            <person name="Lucas S."/>
            <person name="Mishler D.B."/>
            <person name="Reski R."/>
            <person name="Grigoriev I."/>
            <person name="Quatrano R.S."/>
            <person name="Boore J.L."/>
        </authorList>
    </citation>
    <scope>NUCLEOTIDE SEQUENCE [LARGE SCALE GENOMIC DNA]</scope>
    <source>
        <strain evidence="3 4">cv. Gransden 2004</strain>
    </source>
</reference>
<feature type="region of interest" description="Disordered" evidence="1">
    <location>
        <begin position="50"/>
        <end position="88"/>
    </location>
</feature>
<dbReference type="EnsemblPlants" id="Pp3c5_5590V3.3">
    <property type="protein sequence ID" value="PAC:32953961.CDS.1"/>
    <property type="gene ID" value="Pp3c5_5590"/>
</dbReference>
<accession>A0A2K1KIL7</accession>
<keyword evidence="4" id="KW-1185">Reference proteome</keyword>
<dbReference type="Gramene" id="Pp3c5_5590V3.3">
    <property type="protein sequence ID" value="PAC:32953961.CDS.1"/>
    <property type="gene ID" value="Pp3c5_5590"/>
</dbReference>
<dbReference type="AlphaFoldDB" id="A0A2K1KIL7"/>
<organism evidence="2">
    <name type="scientific">Physcomitrium patens</name>
    <name type="common">Spreading-leaved earth moss</name>
    <name type="synonym">Physcomitrella patens</name>
    <dbReference type="NCBI Taxonomy" id="3218"/>
    <lineage>
        <taxon>Eukaryota</taxon>
        <taxon>Viridiplantae</taxon>
        <taxon>Streptophyta</taxon>
        <taxon>Embryophyta</taxon>
        <taxon>Bryophyta</taxon>
        <taxon>Bryophytina</taxon>
        <taxon>Bryopsida</taxon>
        <taxon>Funariidae</taxon>
        <taxon>Funariales</taxon>
        <taxon>Funariaceae</taxon>
        <taxon>Physcomitrium</taxon>
    </lineage>
</organism>
<evidence type="ECO:0000256" key="1">
    <source>
        <dbReference type="SAM" id="MobiDB-lite"/>
    </source>
</evidence>
<evidence type="ECO:0000313" key="2">
    <source>
        <dbReference type="EMBL" id="PNR53617.1"/>
    </source>
</evidence>
<proteinExistence type="predicted"/>
<evidence type="ECO:0000313" key="4">
    <source>
        <dbReference type="Proteomes" id="UP000006727"/>
    </source>
</evidence>
<dbReference type="Proteomes" id="UP000006727">
    <property type="component" value="Chromosome 5"/>
</dbReference>
<evidence type="ECO:0000313" key="3">
    <source>
        <dbReference type="EnsemblPlants" id="PAC:32953960.CDS.1"/>
    </source>
</evidence>
<dbReference type="Gramene" id="Pp3c5_5590V3.1">
    <property type="protein sequence ID" value="PAC:32953960.CDS.1"/>
    <property type="gene ID" value="Pp3c5_5590"/>
</dbReference>
<sequence length="88" mass="9010">MEASGNMGCGGHMMSSMLGCSACSSTSSSKHPYHRHCGCAIHMLSNGFKGSDHGGSQVKVKGKEPSSALSLSSSGDRGMSKLAVWSSD</sequence>
<name>A0A2K1KIL7_PHYPA</name>
<reference evidence="2 4" key="2">
    <citation type="journal article" date="2018" name="Plant J.">
        <title>The Physcomitrella patens chromosome-scale assembly reveals moss genome structure and evolution.</title>
        <authorList>
            <person name="Lang D."/>
            <person name="Ullrich K.K."/>
            <person name="Murat F."/>
            <person name="Fuchs J."/>
            <person name="Jenkins J."/>
            <person name="Haas F.B."/>
            <person name="Piednoel M."/>
            <person name="Gundlach H."/>
            <person name="Van Bel M."/>
            <person name="Meyberg R."/>
            <person name="Vives C."/>
            <person name="Morata J."/>
            <person name="Symeonidi A."/>
            <person name="Hiss M."/>
            <person name="Muchero W."/>
            <person name="Kamisugi Y."/>
            <person name="Saleh O."/>
            <person name="Blanc G."/>
            <person name="Decker E.L."/>
            <person name="van Gessel N."/>
            <person name="Grimwood J."/>
            <person name="Hayes R.D."/>
            <person name="Graham S.W."/>
            <person name="Gunter L.E."/>
            <person name="McDaniel S.F."/>
            <person name="Hoernstein S.N.W."/>
            <person name="Larsson A."/>
            <person name="Li F.W."/>
            <person name="Perroud P.F."/>
            <person name="Phillips J."/>
            <person name="Ranjan P."/>
            <person name="Rokshar D.S."/>
            <person name="Rothfels C.J."/>
            <person name="Schneider L."/>
            <person name="Shu S."/>
            <person name="Stevenson D.W."/>
            <person name="Thummler F."/>
            <person name="Tillich M."/>
            <person name="Villarreal Aguilar J.C."/>
            <person name="Widiez T."/>
            <person name="Wong G.K."/>
            <person name="Wymore A."/>
            <person name="Zhang Y."/>
            <person name="Zimmer A.D."/>
            <person name="Quatrano R.S."/>
            <person name="Mayer K.F.X."/>
            <person name="Goodstein D."/>
            <person name="Casacuberta J.M."/>
            <person name="Vandepoele K."/>
            <person name="Reski R."/>
            <person name="Cuming A.C."/>
            <person name="Tuskan G.A."/>
            <person name="Maumus F."/>
            <person name="Salse J."/>
            <person name="Schmutz J."/>
            <person name="Rensing S.A."/>
        </authorList>
    </citation>
    <scope>NUCLEOTIDE SEQUENCE [LARGE SCALE GENOMIC DNA]</scope>
    <source>
        <strain evidence="3 4">cv. Gransden 2004</strain>
    </source>
</reference>